<evidence type="ECO:0000313" key="4">
    <source>
        <dbReference type="WormBase" id="CBG04940"/>
    </source>
</evidence>
<accession>A8WYU9</accession>
<protein>
    <submittedName>
        <fullName evidence="2">Protein CBG04940</fullName>
    </submittedName>
</protein>
<organism evidence="2 3">
    <name type="scientific">Caenorhabditis briggsae</name>
    <dbReference type="NCBI Taxonomy" id="6238"/>
    <lineage>
        <taxon>Eukaryota</taxon>
        <taxon>Metazoa</taxon>
        <taxon>Ecdysozoa</taxon>
        <taxon>Nematoda</taxon>
        <taxon>Chromadorea</taxon>
        <taxon>Rhabditida</taxon>
        <taxon>Rhabditina</taxon>
        <taxon>Rhabditomorpha</taxon>
        <taxon>Rhabditoidea</taxon>
        <taxon>Rhabditidae</taxon>
        <taxon>Peloderinae</taxon>
        <taxon>Caenorhabditis</taxon>
    </lineage>
</organism>
<dbReference type="PANTHER" id="PTHR23014">
    <property type="entry name" value="F-BOX A PROTEIN"/>
    <property type="match status" value="1"/>
</dbReference>
<evidence type="ECO:0000259" key="1">
    <source>
        <dbReference type="PROSITE" id="PS50181"/>
    </source>
</evidence>
<dbReference type="HOGENOM" id="CLU_030831_0_3_1"/>
<dbReference type="CTD" id="8580094"/>
<dbReference type="PANTHER" id="PTHR23014:SF1">
    <property type="entry name" value="DUF38 DOMAIN-CONTAINING PROTEIN-RELATED"/>
    <property type="match status" value="1"/>
</dbReference>
<keyword evidence="3" id="KW-1185">Reference proteome</keyword>
<dbReference type="WormBase" id="CBG04940">
    <property type="protein sequence ID" value="CBP06891"/>
    <property type="gene ID" value="WBGene00027526"/>
</dbReference>
<feature type="domain" description="F-box" evidence="1">
    <location>
        <begin position="1"/>
        <end position="50"/>
    </location>
</feature>
<reference evidence="2 3" key="1">
    <citation type="journal article" date="2003" name="PLoS Biol.">
        <title>The genome sequence of Caenorhabditis briggsae: a platform for comparative genomics.</title>
        <authorList>
            <person name="Stein L.D."/>
            <person name="Bao Z."/>
            <person name="Blasiar D."/>
            <person name="Blumenthal T."/>
            <person name="Brent M.R."/>
            <person name="Chen N."/>
            <person name="Chinwalla A."/>
            <person name="Clarke L."/>
            <person name="Clee C."/>
            <person name="Coghlan A."/>
            <person name="Coulson A."/>
            <person name="D'Eustachio P."/>
            <person name="Fitch D.H."/>
            <person name="Fulton L.A."/>
            <person name="Fulton R.E."/>
            <person name="Griffiths-Jones S."/>
            <person name="Harris T.W."/>
            <person name="Hillier L.W."/>
            <person name="Kamath R."/>
            <person name="Kuwabara P.E."/>
            <person name="Mardis E.R."/>
            <person name="Marra M.A."/>
            <person name="Miner T.L."/>
            <person name="Minx P."/>
            <person name="Mullikin J.C."/>
            <person name="Plumb R.W."/>
            <person name="Rogers J."/>
            <person name="Schein J.E."/>
            <person name="Sohrmann M."/>
            <person name="Spieth J."/>
            <person name="Stajich J.E."/>
            <person name="Wei C."/>
            <person name="Willey D."/>
            <person name="Wilson R.K."/>
            <person name="Durbin R."/>
            <person name="Waterston R.H."/>
        </authorList>
    </citation>
    <scope>NUCLEOTIDE SEQUENCE [LARGE SCALE GENOMIC DNA]</scope>
    <source>
        <strain evidence="2 3">AF16</strain>
    </source>
</reference>
<dbReference type="InParanoid" id="A8WYU9"/>
<dbReference type="AlphaFoldDB" id="A8WYU9"/>
<dbReference type="InterPro" id="IPR002900">
    <property type="entry name" value="DUF38/FTH_CAE_spp"/>
</dbReference>
<evidence type="ECO:0000313" key="2">
    <source>
        <dbReference type="EMBL" id="CAP25557.1"/>
    </source>
</evidence>
<dbReference type="PROSITE" id="PS50181">
    <property type="entry name" value="FBOX"/>
    <property type="match status" value="1"/>
</dbReference>
<name>A8WYU9_CAEBR</name>
<gene>
    <name evidence="2 4" type="ORF">CBG04940</name>
    <name evidence="2" type="ORF">CBG_04940</name>
</gene>
<evidence type="ECO:0000313" key="3">
    <source>
        <dbReference type="Proteomes" id="UP000008549"/>
    </source>
</evidence>
<reference evidence="2 3" key="2">
    <citation type="journal article" date="2011" name="PLoS Genet.">
        <title>Caenorhabditis briggsae recombinant inbred line genotypes reveal inter-strain incompatibility and the evolution of recombination.</title>
        <authorList>
            <person name="Ross J.A."/>
            <person name="Koboldt D.C."/>
            <person name="Staisch J.E."/>
            <person name="Chamberlin H.M."/>
            <person name="Gupta B.P."/>
            <person name="Miller R.D."/>
            <person name="Baird S.E."/>
            <person name="Haag E.S."/>
        </authorList>
    </citation>
    <scope>NUCLEOTIDE SEQUENCE [LARGE SCALE GENOMIC DNA]</scope>
    <source>
        <strain evidence="2 3">AF16</strain>
    </source>
</reference>
<dbReference type="Pfam" id="PF00646">
    <property type="entry name" value="F-box"/>
    <property type="match status" value="1"/>
</dbReference>
<dbReference type="Pfam" id="PF01827">
    <property type="entry name" value="FTH"/>
    <property type="match status" value="1"/>
</dbReference>
<dbReference type="RefSeq" id="XP_002638098.1">
    <property type="nucleotide sequence ID" value="XM_002638052.1"/>
</dbReference>
<proteinExistence type="predicted"/>
<sequence>MPTLIDIPETVLDQILENCDFRAIICLRKVCQSLRDYIDKSIPDSRLSSLELSVLEDSAVVRYGKFGTVQYAKEENGCSLDPGYLAERKHFENENFMILFFNDFKFAIKHQKTTLDMCNLKCLAESGLGNFLEELKEILKSRRTFLKSEEVHIEIINHRDIMSYLPYLDSNVLENIWIFDTLGREPKQLLELRELVELEQWKNAKQIGIPTFFISNNDLEQFLHLRHSLFCLETVSMECLKFLREKIISSGIIEILDFNYDHFDGDDRSLVEMFGMVSVEDEIGKKWYFKKEDQERKIWEFSHETFENPRFAFCSLKEDQVPDRAVIKVLS</sequence>
<dbReference type="Proteomes" id="UP000008549">
    <property type="component" value="Unassembled WGS sequence"/>
</dbReference>
<dbReference type="eggNOG" id="ENOG502TJTZ">
    <property type="taxonomic scope" value="Eukaryota"/>
</dbReference>
<dbReference type="GeneID" id="8580094"/>
<dbReference type="InterPro" id="IPR001810">
    <property type="entry name" value="F-box_dom"/>
</dbReference>
<dbReference type="KEGG" id="cbr:CBG_04940"/>
<dbReference type="EMBL" id="HE601135">
    <property type="protein sequence ID" value="CAP25557.1"/>
    <property type="molecule type" value="Genomic_DNA"/>
</dbReference>
<dbReference type="SMART" id="SM00256">
    <property type="entry name" value="FBOX"/>
    <property type="match status" value="1"/>
</dbReference>
<dbReference type="OMA" id="ENIWIFD"/>